<dbReference type="InterPro" id="IPR004474">
    <property type="entry name" value="LytR_CpsA_psr"/>
</dbReference>
<dbReference type="PANTHER" id="PTHR33392:SF6">
    <property type="entry name" value="POLYISOPRENYL-TEICHOIC ACID--PEPTIDOGLYCAN TEICHOIC ACID TRANSFERASE TAGU"/>
    <property type="match status" value="1"/>
</dbReference>
<dbReference type="Gene3D" id="3.40.630.190">
    <property type="entry name" value="LCP protein"/>
    <property type="match status" value="1"/>
</dbReference>
<evidence type="ECO:0000313" key="5">
    <source>
        <dbReference type="EMBL" id="OYO24980.1"/>
    </source>
</evidence>
<dbReference type="OrthoDB" id="3573673at2"/>
<evidence type="ECO:0000256" key="1">
    <source>
        <dbReference type="ARBA" id="ARBA00006068"/>
    </source>
</evidence>
<dbReference type="AlphaFoldDB" id="A0A255HB17"/>
<comment type="similarity">
    <text evidence="1">Belongs to the LytR/CpsA/Psr (LCP) family.</text>
</comment>
<feature type="compositionally biased region" description="Basic residues" evidence="2">
    <location>
        <begin position="1"/>
        <end position="21"/>
    </location>
</feature>
<name>A0A255HB17_9ACTN</name>
<keyword evidence="6" id="KW-1185">Reference proteome</keyword>
<dbReference type="EMBL" id="NMVQ01000001">
    <property type="protein sequence ID" value="OYO24980.1"/>
    <property type="molecule type" value="Genomic_DNA"/>
</dbReference>
<evidence type="ECO:0000259" key="4">
    <source>
        <dbReference type="Pfam" id="PF03816"/>
    </source>
</evidence>
<dbReference type="PANTHER" id="PTHR33392">
    <property type="entry name" value="POLYISOPRENYL-TEICHOIC ACID--PEPTIDOGLYCAN TEICHOIC ACID TRANSFERASE TAGU"/>
    <property type="match status" value="1"/>
</dbReference>
<dbReference type="Proteomes" id="UP000216311">
    <property type="component" value="Unassembled WGS sequence"/>
</dbReference>
<feature type="region of interest" description="Disordered" evidence="2">
    <location>
        <begin position="1"/>
        <end position="35"/>
    </location>
</feature>
<feature type="compositionally biased region" description="Low complexity" evidence="2">
    <location>
        <begin position="503"/>
        <end position="520"/>
    </location>
</feature>
<feature type="compositionally biased region" description="Low complexity" evidence="2">
    <location>
        <begin position="533"/>
        <end position="542"/>
    </location>
</feature>
<feature type="transmembrane region" description="Helical" evidence="3">
    <location>
        <begin position="125"/>
        <end position="145"/>
    </location>
</feature>
<dbReference type="NCBIfam" id="TIGR00350">
    <property type="entry name" value="lytR_cpsA_psr"/>
    <property type="match status" value="1"/>
</dbReference>
<feature type="region of interest" description="Disordered" evidence="2">
    <location>
        <begin position="492"/>
        <end position="583"/>
    </location>
</feature>
<feature type="compositionally biased region" description="Pro residues" evidence="2">
    <location>
        <begin position="543"/>
        <end position="558"/>
    </location>
</feature>
<dbReference type="InterPro" id="IPR050922">
    <property type="entry name" value="LytR/CpsA/Psr_CW_biosynth"/>
</dbReference>
<protein>
    <recommendedName>
        <fullName evidence="4">Cell envelope-related transcriptional attenuator domain-containing protein</fullName>
    </recommendedName>
</protein>
<accession>A0A255HB17</accession>
<feature type="domain" description="Cell envelope-related transcriptional attenuator" evidence="4">
    <location>
        <begin position="234"/>
        <end position="417"/>
    </location>
</feature>
<feature type="transmembrane region" description="Helical" evidence="3">
    <location>
        <begin position="83"/>
        <end position="105"/>
    </location>
</feature>
<organism evidence="5 6">
    <name type="scientific">Enemella dayhoffiae</name>
    <dbReference type="NCBI Taxonomy" id="2016507"/>
    <lineage>
        <taxon>Bacteria</taxon>
        <taxon>Bacillati</taxon>
        <taxon>Actinomycetota</taxon>
        <taxon>Actinomycetes</taxon>
        <taxon>Propionibacteriales</taxon>
        <taxon>Propionibacteriaceae</taxon>
        <taxon>Enemella</taxon>
    </lineage>
</organism>
<keyword evidence="3" id="KW-0812">Transmembrane</keyword>
<sequence length="583" mass="62496">MDRTRRRLHGRTGRPRTKRTRSAPVQQSDGYDATRSRREVVTHVSSPANREAFRAYAFRRSALWTAIGTYLPGLGLVRGGVRLIGWVIFGAFAVLLAVLGIWALADRGSLLALGLNTTLLKALVVILPLVALGWAALIVITHLRLRPRRLSPAQRGLGSALVGLLCLTITAPLAVAARYSFDQTRLVDTVFKRGDDIRSGTAPRLEKGDPWRNKPRVNILLLGGDAGRDRTGTRTDTVIVASIDTRTGDTVLVSLPRNTARMPFPVDSPLHQYYPDGFTEGDGNDLEFMLNEIYENVPQNVPADVLGPTDNLGADALKLAVGEGTGLKIDYFVLIQLGGFNKLIDALGGVTVNINTWVAIGGQTDAGIKPVGALRPGPNQHLNGAEAAWYARGRYGSDDFQRMDRQRCVIDAVIRQANPANMLVRYEAVAREGKEVVITDLPQEILPAIVDLSLRVQQGKTRSIVFKNGEEGFFSSNPDFAKVRARVAAAITPPATPTPTPAAPSSGQPTGPGQPSGQPAPSQPPAPAPPTTQAPTRGSGPTTAPPPTPAPGPPPAPPEDLAFSCAYKPEIAEKQPPVPPWEQ</sequence>
<feature type="compositionally biased region" description="Pro residues" evidence="2">
    <location>
        <begin position="521"/>
        <end position="532"/>
    </location>
</feature>
<evidence type="ECO:0000313" key="6">
    <source>
        <dbReference type="Proteomes" id="UP000216311"/>
    </source>
</evidence>
<keyword evidence="3" id="KW-0472">Membrane</keyword>
<feature type="transmembrane region" description="Helical" evidence="3">
    <location>
        <begin position="157"/>
        <end position="181"/>
    </location>
</feature>
<evidence type="ECO:0000256" key="3">
    <source>
        <dbReference type="SAM" id="Phobius"/>
    </source>
</evidence>
<reference evidence="5 6" key="1">
    <citation type="submission" date="2017-07" db="EMBL/GenBank/DDBJ databases">
        <title>Draft whole genome sequences of clinical Proprionibacteriaceae strains.</title>
        <authorList>
            <person name="Bernier A.-M."/>
            <person name="Bernard K."/>
            <person name="Domingo M.-C."/>
        </authorList>
    </citation>
    <scope>NUCLEOTIDE SEQUENCE [LARGE SCALE GENOMIC DNA]</scope>
    <source>
        <strain evidence="5 6">NML 130396</strain>
    </source>
</reference>
<keyword evidence="3" id="KW-1133">Transmembrane helix</keyword>
<dbReference type="Pfam" id="PF03816">
    <property type="entry name" value="LytR_cpsA_psr"/>
    <property type="match status" value="1"/>
</dbReference>
<comment type="caution">
    <text evidence="5">The sequence shown here is derived from an EMBL/GenBank/DDBJ whole genome shotgun (WGS) entry which is preliminary data.</text>
</comment>
<evidence type="ECO:0000256" key="2">
    <source>
        <dbReference type="SAM" id="MobiDB-lite"/>
    </source>
</evidence>
<gene>
    <name evidence="5" type="ORF">CGZ93_00460</name>
</gene>
<proteinExistence type="inferred from homology"/>